<feature type="region of interest" description="Disordered" evidence="1">
    <location>
        <begin position="159"/>
        <end position="296"/>
    </location>
</feature>
<protein>
    <submittedName>
        <fullName evidence="2">Uncharacterized protein</fullName>
    </submittedName>
</protein>
<sequence length="296" mass="32842">MIKIPPKEQTHPPKTEDKIPTSPPRLTAPPKTELAESEDEHYSPPSDIINLPPKEQTQPPKNEDTLLNSPPNIAPGSTQKYVPPSRAQTNWRHLVSKAKQASKTPTKNDQEVPTKGLNSNEVFPDTTDNSSPVKQDSSIAQNMEDNNILDPILDFVSNLFSTKPSDLPKPTPLDVQNLIRDPELAEEKGLKTKYPLEKEGNVDKNTPVKNDLLPDVGQPDNDSSRSGDQTVPKIQQQPPKEIGSGVQDKKQEDGNTIISEDEDNTKTPENKEIKQEKSEVKEELPQNEIPLGMEVL</sequence>
<dbReference type="EMBL" id="HBUF01341605">
    <property type="protein sequence ID" value="CAG6704350.1"/>
    <property type="molecule type" value="Transcribed_RNA"/>
</dbReference>
<name>A0A8D8UBY9_9HEMI</name>
<evidence type="ECO:0000313" key="2">
    <source>
        <dbReference type="EMBL" id="CAG6704350.1"/>
    </source>
</evidence>
<feature type="compositionally biased region" description="Basic and acidic residues" evidence="1">
    <location>
        <begin position="180"/>
        <end position="202"/>
    </location>
</feature>
<accession>A0A8D8UBY9</accession>
<feature type="region of interest" description="Disordered" evidence="1">
    <location>
        <begin position="1"/>
        <end position="145"/>
    </location>
</feature>
<feature type="compositionally biased region" description="Polar residues" evidence="1">
    <location>
        <begin position="116"/>
        <end position="145"/>
    </location>
</feature>
<reference evidence="2" key="1">
    <citation type="submission" date="2021-05" db="EMBL/GenBank/DDBJ databases">
        <authorList>
            <person name="Alioto T."/>
            <person name="Alioto T."/>
            <person name="Gomez Garrido J."/>
        </authorList>
    </citation>
    <scope>NUCLEOTIDE SEQUENCE</scope>
</reference>
<feature type="compositionally biased region" description="Polar residues" evidence="1">
    <location>
        <begin position="220"/>
        <end position="238"/>
    </location>
</feature>
<feature type="compositionally biased region" description="Basic and acidic residues" evidence="1">
    <location>
        <begin position="1"/>
        <end position="19"/>
    </location>
</feature>
<feature type="compositionally biased region" description="Basic and acidic residues" evidence="1">
    <location>
        <begin position="264"/>
        <end position="284"/>
    </location>
</feature>
<organism evidence="2">
    <name type="scientific">Cacopsylla melanoneura</name>
    <dbReference type="NCBI Taxonomy" id="428564"/>
    <lineage>
        <taxon>Eukaryota</taxon>
        <taxon>Metazoa</taxon>
        <taxon>Ecdysozoa</taxon>
        <taxon>Arthropoda</taxon>
        <taxon>Hexapoda</taxon>
        <taxon>Insecta</taxon>
        <taxon>Pterygota</taxon>
        <taxon>Neoptera</taxon>
        <taxon>Paraneoptera</taxon>
        <taxon>Hemiptera</taxon>
        <taxon>Sternorrhyncha</taxon>
        <taxon>Psylloidea</taxon>
        <taxon>Psyllidae</taxon>
        <taxon>Psyllinae</taxon>
        <taxon>Cacopsylla</taxon>
    </lineage>
</organism>
<feature type="compositionally biased region" description="Polar residues" evidence="1">
    <location>
        <begin position="55"/>
        <end position="91"/>
    </location>
</feature>
<evidence type="ECO:0000256" key="1">
    <source>
        <dbReference type="SAM" id="MobiDB-lite"/>
    </source>
</evidence>
<dbReference type="AlphaFoldDB" id="A0A8D8UBY9"/>
<proteinExistence type="predicted"/>